<dbReference type="AlphaFoldDB" id="A0A8X6Q7V7"/>
<accession>A0A8X6Q7V7</accession>
<proteinExistence type="predicted"/>
<dbReference type="EMBL" id="BMAW01027093">
    <property type="protein sequence ID" value="GFU00464.1"/>
    <property type="molecule type" value="Genomic_DNA"/>
</dbReference>
<comment type="caution">
    <text evidence="2">The sequence shown here is derived from an EMBL/GenBank/DDBJ whole genome shotgun (WGS) entry which is preliminary data.</text>
</comment>
<sequence>MSHCPLPPIHTFDKNKASINKTYNSPRPSRKPTSTTMSEDVWIHDIPIIACPQYFPKNILQHFPEDSNAVFGFISFFSPFFSPTYNERQEKVRWASLTLFRSIFIVILE</sequence>
<keyword evidence="3" id="KW-1185">Reference proteome</keyword>
<evidence type="ECO:0000313" key="3">
    <source>
        <dbReference type="Proteomes" id="UP000887013"/>
    </source>
</evidence>
<feature type="region of interest" description="Disordered" evidence="1">
    <location>
        <begin position="1"/>
        <end position="36"/>
    </location>
</feature>
<name>A0A8X6Q7V7_NEPPI</name>
<evidence type="ECO:0000256" key="1">
    <source>
        <dbReference type="SAM" id="MobiDB-lite"/>
    </source>
</evidence>
<dbReference type="Proteomes" id="UP000887013">
    <property type="component" value="Unassembled WGS sequence"/>
</dbReference>
<evidence type="ECO:0000313" key="2">
    <source>
        <dbReference type="EMBL" id="GFU00464.1"/>
    </source>
</evidence>
<feature type="compositionally biased region" description="Polar residues" evidence="1">
    <location>
        <begin position="17"/>
        <end position="36"/>
    </location>
</feature>
<organism evidence="2 3">
    <name type="scientific">Nephila pilipes</name>
    <name type="common">Giant wood spider</name>
    <name type="synonym">Nephila maculata</name>
    <dbReference type="NCBI Taxonomy" id="299642"/>
    <lineage>
        <taxon>Eukaryota</taxon>
        <taxon>Metazoa</taxon>
        <taxon>Ecdysozoa</taxon>
        <taxon>Arthropoda</taxon>
        <taxon>Chelicerata</taxon>
        <taxon>Arachnida</taxon>
        <taxon>Araneae</taxon>
        <taxon>Araneomorphae</taxon>
        <taxon>Entelegynae</taxon>
        <taxon>Araneoidea</taxon>
        <taxon>Nephilidae</taxon>
        <taxon>Nephila</taxon>
    </lineage>
</organism>
<gene>
    <name evidence="2" type="ORF">NPIL_267081</name>
</gene>
<protein>
    <submittedName>
        <fullName evidence="2">Uncharacterized protein</fullName>
    </submittedName>
</protein>
<reference evidence="2" key="1">
    <citation type="submission" date="2020-08" db="EMBL/GenBank/DDBJ databases">
        <title>Multicomponent nature underlies the extraordinary mechanical properties of spider dragline silk.</title>
        <authorList>
            <person name="Kono N."/>
            <person name="Nakamura H."/>
            <person name="Mori M."/>
            <person name="Yoshida Y."/>
            <person name="Ohtoshi R."/>
            <person name="Malay A.D."/>
            <person name="Moran D.A.P."/>
            <person name="Tomita M."/>
            <person name="Numata K."/>
            <person name="Arakawa K."/>
        </authorList>
    </citation>
    <scope>NUCLEOTIDE SEQUENCE</scope>
</reference>